<protein>
    <submittedName>
        <fullName evidence="12">Low-density lipoprotein receptor domain class A</fullName>
    </submittedName>
</protein>
<sequence>MWFLIILSFICRCRSMDEFRCDLGVHCIPKAWLCDGRNDCVDGSDEHYCLFSLLRIPYNKTMLIYRVATLKCPSTWFFCRDASKCVHPADVCNGIRDWRFAAIGNADRQLLKEYMSIY</sequence>
<feature type="signal peptide" evidence="9">
    <location>
        <begin position="1"/>
        <end position="15"/>
    </location>
</feature>
<evidence type="ECO:0000256" key="4">
    <source>
        <dbReference type="ARBA" id="ARBA00022737"/>
    </source>
</evidence>
<reference evidence="10 11" key="2">
    <citation type="submission" date="2018-11" db="EMBL/GenBank/DDBJ databases">
        <authorList>
            <consortium name="Pathogen Informatics"/>
        </authorList>
    </citation>
    <scope>NUCLEOTIDE SEQUENCE [LARGE SCALE GENOMIC DNA]</scope>
</reference>
<evidence type="ECO:0000256" key="2">
    <source>
        <dbReference type="ARBA" id="ARBA00004308"/>
    </source>
</evidence>
<dbReference type="PRINTS" id="PR00261">
    <property type="entry name" value="LDLRECEPTOR"/>
</dbReference>
<evidence type="ECO:0000313" key="12">
    <source>
        <dbReference type="WBParaSite" id="TCNE_0000036901-mRNA-1"/>
    </source>
</evidence>
<keyword evidence="6" id="KW-0472">Membrane</keyword>
<proteinExistence type="predicted"/>
<keyword evidence="9" id="KW-0732">Signal</keyword>
<keyword evidence="7 8" id="KW-1015">Disulfide bond</keyword>
<gene>
    <name evidence="10" type="ORF">TCNE_LOCUS370</name>
</gene>
<evidence type="ECO:0000256" key="7">
    <source>
        <dbReference type="ARBA" id="ARBA00023157"/>
    </source>
</evidence>
<dbReference type="PROSITE" id="PS01209">
    <property type="entry name" value="LDLRA_1"/>
    <property type="match status" value="1"/>
</dbReference>
<dbReference type="SUPFAM" id="SSF57424">
    <property type="entry name" value="LDL receptor-like module"/>
    <property type="match status" value="1"/>
</dbReference>
<dbReference type="InterPro" id="IPR036055">
    <property type="entry name" value="LDL_receptor-like_sf"/>
</dbReference>
<keyword evidence="4" id="KW-0677">Repeat</keyword>
<evidence type="ECO:0000313" key="11">
    <source>
        <dbReference type="Proteomes" id="UP000050794"/>
    </source>
</evidence>
<dbReference type="EMBL" id="UYWY01000163">
    <property type="protein sequence ID" value="VDM24115.1"/>
    <property type="molecule type" value="Genomic_DNA"/>
</dbReference>
<organism evidence="11 12">
    <name type="scientific">Toxocara canis</name>
    <name type="common">Canine roundworm</name>
    <dbReference type="NCBI Taxonomy" id="6265"/>
    <lineage>
        <taxon>Eukaryota</taxon>
        <taxon>Metazoa</taxon>
        <taxon>Ecdysozoa</taxon>
        <taxon>Nematoda</taxon>
        <taxon>Chromadorea</taxon>
        <taxon>Rhabditida</taxon>
        <taxon>Spirurina</taxon>
        <taxon>Ascaridomorpha</taxon>
        <taxon>Ascaridoidea</taxon>
        <taxon>Toxocaridae</taxon>
        <taxon>Toxocara</taxon>
    </lineage>
</organism>
<comment type="caution">
    <text evidence="8">Lacks conserved residue(s) required for the propagation of feature annotation.</text>
</comment>
<feature type="disulfide bond" evidence="8">
    <location>
        <begin position="34"/>
        <end position="49"/>
    </location>
</feature>
<evidence type="ECO:0000256" key="1">
    <source>
        <dbReference type="ARBA" id="ARBA00004167"/>
    </source>
</evidence>
<reference evidence="12" key="1">
    <citation type="submission" date="2016-06" db="UniProtKB">
        <authorList>
            <consortium name="WormBaseParasite"/>
        </authorList>
    </citation>
    <scope>IDENTIFICATION</scope>
</reference>
<dbReference type="WBParaSite" id="TCNE_0000036901-mRNA-1">
    <property type="protein sequence ID" value="TCNE_0000036901-mRNA-1"/>
    <property type="gene ID" value="TCNE_0000036901"/>
</dbReference>
<dbReference type="Gene3D" id="4.10.400.10">
    <property type="entry name" value="Low-density Lipoprotein Receptor"/>
    <property type="match status" value="1"/>
</dbReference>
<dbReference type="AlphaFoldDB" id="A0A183TVV0"/>
<evidence type="ECO:0000256" key="5">
    <source>
        <dbReference type="ARBA" id="ARBA00022989"/>
    </source>
</evidence>
<evidence type="ECO:0000256" key="6">
    <source>
        <dbReference type="ARBA" id="ARBA00023136"/>
    </source>
</evidence>
<evidence type="ECO:0000256" key="9">
    <source>
        <dbReference type="SAM" id="SignalP"/>
    </source>
</evidence>
<dbReference type="GO" id="GO:0005886">
    <property type="term" value="C:plasma membrane"/>
    <property type="evidence" value="ECO:0007669"/>
    <property type="project" value="TreeGrafter"/>
</dbReference>
<feature type="chain" id="PRO_5044552858" evidence="9">
    <location>
        <begin position="16"/>
        <end position="118"/>
    </location>
</feature>
<dbReference type="GO" id="GO:0012505">
    <property type="term" value="C:endomembrane system"/>
    <property type="evidence" value="ECO:0007669"/>
    <property type="project" value="UniProtKB-SubCell"/>
</dbReference>
<dbReference type="PROSITE" id="PS50068">
    <property type="entry name" value="LDLRA_2"/>
    <property type="match status" value="1"/>
</dbReference>
<dbReference type="PANTHER" id="PTHR24270">
    <property type="entry name" value="LOW-DENSITY LIPOPROTEIN RECEPTOR-RELATED"/>
    <property type="match status" value="1"/>
</dbReference>
<dbReference type="Proteomes" id="UP000050794">
    <property type="component" value="Unassembled WGS sequence"/>
</dbReference>
<dbReference type="InterPro" id="IPR002172">
    <property type="entry name" value="LDrepeatLR_classA_rpt"/>
</dbReference>
<dbReference type="SMART" id="SM00192">
    <property type="entry name" value="LDLa"/>
    <property type="match status" value="2"/>
</dbReference>
<evidence type="ECO:0000256" key="3">
    <source>
        <dbReference type="ARBA" id="ARBA00022692"/>
    </source>
</evidence>
<dbReference type="InterPro" id="IPR050685">
    <property type="entry name" value="LDLR"/>
</dbReference>
<dbReference type="CDD" id="cd00112">
    <property type="entry name" value="LDLa"/>
    <property type="match status" value="1"/>
</dbReference>
<dbReference type="GO" id="GO:0016192">
    <property type="term" value="P:vesicle-mediated transport"/>
    <property type="evidence" value="ECO:0007669"/>
    <property type="project" value="UniProtKB-ARBA"/>
</dbReference>
<name>A0A183TVV0_TOXCA</name>
<evidence type="ECO:0000256" key="8">
    <source>
        <dbReference type="PROSITE-ProRule" id="PRU00124"/>
    </source>
</evidence>
<dbReference type="Pfam" id="PF00057">
    <property type="entry name" value="Ldl_recept_a"/>
    <property type="match status" value="1"/>
</dbReference>
<keyword evidence="3" id="KW-0812">Transmembrane</keyword>
<dbReference type="PANTHER" id="PTHR24270:SF62">
    <property type="entry name" value="LOW-DENSITY LIPOPROTEIN RECEPTOR-RELATED PROTEIN 2"/>
    <property type="match status" value="1"/>
</dbReference>
<comment type="subcellular location">
    <subcellularLocation>
        <location evidence="2">Endomembrane system</location>
    </subcellularLocation>
    <subcellularLocation>
        <location evidence="1">Membrane</location>
        <topology evidence="1">Single-pass membrane protein</topology>
    </subcellularLocation>
</comment>
<evidence type="ECO:0000313" key="10">
    <source>
        <dbReference type="EMBL" id="VDM24115.1"/>
    </source>
</evidence>
<keyword evidence="5" id="KW-1133">Transmembrane helix</keyword>
<accession>A0A183TVV0</accession>
<dbReference type="InterPro" id="IPR023415">
    <property type="entry name" value="LDLR_class-A_CS"/>
</dbReference>
<keyword evidence="11" id="KW-1185">Reference proteome</keyword>